<accession>A0A0L8AMR9</accession>
<evidence type="ECO:0000313" key="2">
    <source>
        <dbReference type="EMBL" id="KOF03768.1"/>
    </source>
</evidence>
<sequence length="70" mass="7347">MKTIGIILLVGGILMTIFTGVNLVTKEEVVDLGVVEINKKENNPIYWSPITGGVLAVIGAIVLVAGKKKG</sequence>
<keyword evidence="1" id="KW-0812">Transmembrane</keyword>
<dbReference type="Proteomes" id="UP000036908">
    <property type="component" value="Unassembled WGS sequence"/>
</dbReference>
<keyword evidence="1" id="KW-0472">Membrane</keyword>
<evidence type="ECO:0000256" key="1">
    <source>
        <dbReference type="SAM" id="Phobius"/>
    </source>
</evidence>
<dbReference type="OrthoDB" id="1375121at2"/>
<evidence type="ECO:0000313" key="3">
    <source>
        <dbReference type="Proteomes" id="UP000036908"/>
    </source>
</evidence>
<keyword evidence="1" id="KW-1133">Transmembrane helix</keyword>
<comment type="caution">
    <text evidence="2">The sequence shown here is derived from an EMBL/GenBank/DDBJ whole genome shotgun (WGS) entry which is preliminary data.</text>
</comment>
<feature type="transmembrane region" description="Helical" evidence="1">
    <location>
        <begin position="7"/>
        <end position="25"/>
    </location>
</feature>
<organism evidence="2 3">
    <name type="scientific">Roseivirga seohaensis subsp. aquiponti</name>
    <dbReference type="NCBI Taxonomy" id="1566026"/>
    <lineage>
        <taxon>Bacteria</taxon>
        <taxon>Pseudomonadati</taxon>
        <taxon>Bacteroidota</taxon>
        <taxon>Cytophagia</taxon>
        <taxon>Cytophagales</taxon>
        <taxon>Roseivirgaceae</taxon>
        <taxon>Roseivirga</taxon>
    </lineage>
</organism>
<name>A0A0L8AMR9_9BACT</name>
<protein>
    <recommendedName>
        <fullName evidence="4">DUF3185 domain-containing protein</fullName>
    </recommendedName>
</protein>
<keyword evidence="3" id="KW-1185">Reference proteome</keyword>
<dbReference type="AlphaFoldDB" id="A0A0L8AMR9"/>
<evidence type="ECO:0008006" key="4">
    <source>
        <dbReference type="Google" id="ProtNLM"/>
    </source>
</evidence>
<dbReference type="PATRIC" id="fig|1566026.4.peg.2657"/>
<proteinExistence type="predicted"/>
<feature type="transmembrane region" description="Helical" evidence="1">
    <location>
        <begin position="45"/>
        <end position="66"/>
    </location>
</feature>
<gene>
    <name evidence="2" type="ORF">OB69_04155</name>
</gene>
<dbReference type="EMBL" id="JSVA01000005">
    <property type="protein sequence ID" value="KOF03768.1"/>
    <property type="molecule type" value="Genomic_DNA"/>
</dbReference>
<dbReference type="RefSeq" id="WP_053222443.1">
    <property type="nucleotide sequence ID" value="NZ_JSVA01000005.1"/>
</dbReference>
<reference evidence="3" key="1">
    <citation type="submission" date="2014-11" db="EMBL/GenBank/DDBJ databases">
        <title>Genome sequencing of Roseivirga sp. D-25.</title>
        <authorList>
            <person name="Selvaratnam C."/>
            <person name="Thevarajoo S."/>
            <person name="Goh K.M."/>
            <person name="Eee R."/>
            <person name="Chan K.-G."/>
            <person name="Chong C.S."/>
        </authorList>
    </citation>
    <scope>NUCLEOTIDE SEQUENCE [LARGE SCALE GENOMIC DNA]</scope>
    <source>
        <strain evidence="3">D-25</strain>
    </source>
</reference>